<dbReference type="OMA" id="NERHDQE"/>
<dbReference type="GO" id="GO:0005525">
    <property type="term" value="F:GTP binding"/>
    <property type="evidence" value="ECO:0007669"/>
    <property type="project" value="UniProtKB-KW"/>
</dbReference>
<organism evidence="3 4">
    <name type="scientific">Paramecium primaurelia</name>
    <dbReference type="NCBI Taxonomy" id="5886"/>
    <lineage>
        <taxon>Eukaryota</taxon>
        <taxon>Sar</taxon>
        <taxon>Alveolata</taxon>
        <taxon>Ciliophora</taxon>
        <taxon>Intramacronucleata</taxon>
        <taxon>Oligohymenophorea</taxon>
        <taxon>Peniculida</taxon>
        <taxon>Parameciidae</taxon>
        <taxon>Paramecium</taxon>
    </lineage>
</organism>
<evidence type="ECO:0000313" key="4">
    <source>
        <dbReference type="Proteomes" id="UP000688137"/>
    </source>
</evidence>
<dbReference type="Pfam" id="PF08477">
    <property type="entry name" value="Roc"/>
    <property type="match status" value="1"/>
</dbReference>
<reference evidence="3" key="1">
    <citation type="submission" date="2021-01" db="EMBL/GenBank/DDBJ databases">
        <authorList>
            <consortium name="Genoscope - CEA"/>
            <person name="William W."/>
        </authorList>
    </citation>
    <scope>NUCLEOTIDE SEQUENCE</scope>
</reference>
<evidence type="ECO:0000256" key="2">
    <source>
        <dbReference type="ARBA" id="ARBA00023134"/>
    </source>
</evidence>
<sequence length="191" mass="21529">MFKGSSIKILLIGPQQSGKSRLANFIADREDISQNGYRPTAGVRILEFEKDAPKNPKRPGSEKVIVELWDMSGDNKYDSCWPAVMKDAQGVICVYNAENPKHEQELEWWVNQISKKAGIPAAQNVVFAHHLTGKAIKGQSKLPKSLSSLTVHDTSIEEGNQTIHPAFEKFFNSLMLSIYEKQEKEENRLMN</sequence>
<gene>
    <name evidence="3" type="ORF">PPRIM_AZ9-3.1.T0560087</name>
</gene>
<dbReference type="AlphaFoldDB" id="A0A8S1M9D3"/>
<dbReference type="EMBL" id="CAJJDM010000057">
    <property type="protein sequence ID" value="CAD8076399.1"/>
    <property type="molecule type" value="Genomic_DNA"/>
</dbReference>
<proteinExistence type="predicted"/>
<accession>A0A8S1M9D3</accession>
<keyword evidence="4" id="KW-1185">Reference proteome</keyword>
<keyword evidence="2" id="KW-0342">GTP-binding</keyword>
<dbReference type="Proteomes" id="UP000688137">
    <property type="component" value="Unassembled WGS sequence"/>
</dbReference>
<evidence type="ECO:0008006" key="5">
    <source>
        <dbReference type="Google" id="ProtNLM"/>
    </source>
</evidence>
<dbReference type="PANTHER" id="PTHR24073">
    <property type="entry name" value="DRAB5-RELATED"/>
    <property type="match status" value="1"/>
</dbReference>
<keyword evidence="1" id="KW-0547">Nucleotide-binding</keyword>
<name>A0A8S1M9D3_PARPR</name>
<protein>
    <recommendedName>
        <fullName evidence="5">Rab-like protein 5</fullName>
    </recommendedName>
</protein>
<evidence type="ECO:0000313" key="3">
    <source>
        <dbReference type="EMBL" id="CAD8076399.1"/>
    </source>
</evidence>
<comment type="caution">
    <text evidence="3">The sequence shown here is derived from an EMBL/GenBank/DDBJ whole genome shotgun (WGS) entry which is preliminary data.</text>
</comment>
<evidence type="ECO:0000256" key="1">
    <source>
        <dbReference type="ARBA" id="ARBA00022741"/>
    </source>
</evidence>